<evidence type="ECO:0000313" key="3">
    <source>
        <dbReference type="Proteomes" id="UP000658656"/>
    </source>
</evidence>
<dbReference type="Proteomes" id="UP000658656">
    <property type="component" value="Unassembled WGS sequence"/>
</dbReference>
<dbReference type="InterPro" id="IPR036689">
    <property type="entry name" value="ESAT-6-like_sf"/>
</dbReference>
<name>A0A8H9IXX0_9PSEU</name>
<evidence type="ECO:0008006" key="4">
    <source>
        <dbReference type="Google" id="ProtNLM"/>
    </source>
</evidence>
<dbReference type="EMBL" id="BNAV01000002">
    <property type="protein sequence ID" value="GHF44857.1"/>
    <property type="molecule type" value="Genomic_DNA"/>
</dbReference>
<reference evidence="2" key="1">
    <citation type="journal article" date="2014" name="Int. J. Syst. Evol. Microbiol.">
        <title>Complete genome sequence of Corynebacterium casei LMG S-19264T (=DSM 44701T), isolated from a smear-ripened cheese.</title>
        <authorList>
            <consortium name="US DOE Joint Genome Institute (JGI-PGF)"/>
            <person name="Walter F."/>
            <person name="Albersmeier A."/>
            <person name="Kalinowski J."/>
            <person name="Ruckert C."/>
        </authorList>
    </citation>
    <scope>NUCLEOTIDE SEQUENCE</scope>
    <source>
        <strain evidence="2">CGMCC 4.7679</strain>
    </source>
</reference>
<dbReference type="RefSeq" id="WP_145937602.1">
    <property type="nucleotide sequence ID" value="NZ_BNAV01000002.1"/>
</dbReference>
<dbReference type="Gene3D" id="1.10.287.1060">
    <property type="entry name" value="ESAT-6-like"/>
    <property type="match status" value="1"/>
</dbReference>
<organism evidence="2 3">
    <name type="scientific">Amycolatopsis bartoniae</name>
    <dbReference type="NCBI Taxonomy" id="941986"/>
    <lineage>
        <taxon>Bacteria</taxon>
        <taxon>Bacillati</taxon>
        <taxon>Actinomycetota</taxon>
        <taxon>Actinomycetes</taxon>
        <taxon>Pseudonocardiales</taxon>
        <taxon>Pseudonocardiaceae</taxon>
        <taxon>Amycolatopsis</taxon>
    </lineage>
</organism>
<evidence type="ECO:0000313" key="2">
    <source>
        <dbReference type="EMBL" id="GHF44857.1"/>
    </source>
</evidence>
<protein>
    <recommendedName>
        <fullName evidence="4">WXG100 family type VII secretion target</fullName>
    </recommendedName>
</protein>
<dbReference type="SUPFAM" id="SSF140453">
    <property type="entry name" value="EsxAB dimer-like"/>
    <property type="match status" value="1"/>
</dbReference>
<comment type="caution">
    <text evidence="2">The sequence shown here is derived from an EMBL/GenBank/DDBJ whole genome shotgun (WGS) entry which is preliminary data.</text>
</comment>
<accession>A0A8H9IXX0</accession>
<proteinExistence type="predicted"/>
<evidence type="ECO:0000256" key="1">
    <source>
        <dbReference type="SAM" id="MobiDB-lite"/>
    </source>
</evidence>
<dbReference type="OrthoDB" id="4562539at2"/>
<gene>
    <name evidence="2" type="ORF">GCM10017566_17360</name>
</gene>
<keyword evidence="3" id="KW-1185">Reference proteome</keyword>
<reference evidence="2" key="2">
    <citation type="submission" date="2020-09" db="EMBL/GenBank/DDBJ databases">
        <authorList>
            <person name="Sun Q."/>
            <person name="Zhou Y."/>
        </authorList>
    </citation>
    <scope>NUCLEOTIDE SEQUENCE</scope>
    <source>
        <strain evidence="2">CGMCC 4.7679</strain>
    </source>
</reference>
<feature type="region of interest" description="Disordered" evidence="1">
    <location>
        <begin position="87"/>
        <end position="108"/>
    </location>
</feature>
<sequence length="108" mass="11779">MAENFRLDPAALEEATRRLGSLGDRITTAYHELAGVLDEHDGCWGEDDIGKAFAQNYVPNAKQVREGAEQAGPGVIELRNDIDDASKTFQSVDEDEARRIDASTGQNS</sequence>
<dbReference type="AlphaFoldDB" id="A0A8H9IXX0"/>